<feature type="transmembrane region" description="Helical" evidence="6">
    <location>
        <begin position="244"/>
        <end position="264"/>
    </location>
</feature>
<accession>A0A423VWM5</accession>
<evidence type="ECO:0000259" key="7">
    <source>
        <dbReference type="PROSITE" id="PS50850"/>
    </source>
</evidence>
<feature type="transmembrane region" description="Helical" evidence="6">
    <location>
        <begin position="46"/>
        <end position="72"/>
    </location>
</feature>
<dbReference type="Pfam" id="PF07690">
    <property type="entry name" value="MFS_1"/>
    <property type="match status" value="1"/>
</dbReference>
<keyword evidence="9" id="KW-1185">Reference proteome</keyword>
<evidence type="ECO:0000256" key="2">
    <source>
        <dbReference type="ARBA" id="ARBA00022692"/>
    </source>
</evidence>
<organism evidence="8 9">
    <name type="scientific">Cytospora leucostoma</name>
    <dbReference type="NCBI Taxonomy" id="1230097"/>
    <lineage>
        <taxon>Eukaryota</taxon>
        <taxon>Fungi</taxon>
        <taxon>Dikarya</taxon>
        <taxon>Ascomycota</taxon>
        <taxon>Pezizomycotina</taxon>
        <taxon>Sordariomycetes</taxon>
        <taxon>Sordariomycetidae</taxon>
        <taxon>Diaporthales</taxon>
        <taxon>Cytosporaceae</taxon>
        <taxon>Cytospora</taxon>
    </lineage>
</organism>
<dbReference type="FunCoup" id="A0A423VWM5">
    <property type="interactions" value="27"/>
</dbReference>
<dbReference type="InterPro" id="IPR020846">
    <property type="entry name" value="MFS_dom"/>
</dbReference>
<dbReference type="CDD" id="cd17476">
    <property type="entry name" value="MFS_Amf1_MDR_like"/>
    <property type="match status" value="1"/>
</dbReference>
<reference evidence="8 9" key="1">
    <citation type="submission" date="2015-09" db="EMBL/GenBank/DDBJ databases">
        <title>Host preference determinants of Valsa canker pathogens revealed by comparative genomics.</title>
        <authorList>
            <person name="Yin Z."/>
            <person name="Huang L."/>
        </authorList>
    </citation>
    <scope>NUCLEOTIDE SEQUENCE [LARGE SCALE GENOMIC DNA]</scope>
    <source>
        <strain evidence="8 9">SXYLt</strain>
    </source>
</reference>
<keyword evidence="3 6" id="KW-1133">Transmembrane helix</keyword>
<feature type="region of interest" description="Disordered" evidence="5">
    <location>
        <begin position="1"/>
        <end position="30"/>
    </location>
</feature>
<feature type="transmembrane region" description="Helical" evidence="6">
    <location>
        <begin position="276"/>
        <end position="295"/>
    </location>
</feature>
<evidence type="ECO:0000313" key="8">
    <source>
        <dbReference type="EMBL" id="ROV95502.1"/>
    </source>
</evidence>
<comment type="caution">
    <text evidence="8">The sequence shown here is derived from an EMBL/GenBank/DDBJ whole genome shotgun (WGS) entry which is preliminary data.</text>
</comment>
<feature type="transmembrane region" description="Helical" evidence="6">
    <location>
        <begin position="174"/>
        <end position="198"/>
    </location>
</feature>
<sequence length="527" mass="57417">MTEPQTQSTETLPSGFDEHDDKDPSGTQEKHTQAAVVQTMPLWREILFIIVISSSQLYTQAAVGQVMSILYVIGDTWNMPYSHLSWFLAGYCLTLGTFVIFAGRLGDMFGYKPLFMIGMTWFALWTLICGLSVYSNDVLFIFSRVFQGIGPAIVLPNGLALLGASYAPGRRKTIAFAAFTATGPAGNYLGALFSGIFSRAWWPWTFFCCSMIMTGTTILAYFVIPPVPPMHRDNRPNTVRRKLIELDIPGAAAGITGLVLFNFAWNQAPLVGWEQAYVYVCLILGILFFALYVIIDLKFAPVPLIPWKALTLDTTFILGALACGWASFGVWSWYCWLFVLDSRALEALIASGYCFPIVTSGTIAALATGSLMQRVGPQVLMTAGLVAFAVGSILIATCPVGQMFWKQIFCCYVIIPWGMDLTLSSANLMLSNAVALEHQGIAAGMTSTVVNYSIALGVGIGGTIESHTNRGGATAEDRLVGYRAALYFGIGLAGLGIVVSIAHSIAFRLRRKVHVTRKLERQASLKT</sequence>
<feature type="transmembrane region" description="Helical" evidence="6">
    <location>
        <begin position="345"/>
        <end position="367"/>
    </location>
</feature>
<dbReference type="Proteomes" id="UP000285146">
    <property type="component" value="Unassembled WGS sequence"/>
</dbReference>
<feature type="transmembrane region" description="Helical" evidence="6">
    <location>
        <begin position="204"/>
        <end position="224"/>
    </location>
</feature>
<proteinExistence type="predicted"/>
<evidence type="ECO:0000256" key="1">
    <source>
        <dbReference type="ARBA" id="ARBA00004141"/>
    </source>
</evidence>
<feature type="transmembrane region" description="Helical" evidence="6">
    <location>
        <begin position="84"/>
        <end position="102"/>
    </location>
</feature>
<keyword evidence="2 6" id="KW-0812">Transmembrane</keyword>
<evidence type="ECO:0000256" key="5">
    <source>
        <dbReference type="SAM" id="MobiDB-lite"/>
    </source>
</evidence>
<feature type="compositionally biased region" description="Polar residues" evidence="5">
    <location>
        <begin position="1"/>
        <end position="12"/>
    </location>
</feature>
<name>A0A423VWM5_9PEZI</name>
<dbReference type="InterPro" id="IPR036259">
    <property type="entry name" value="MFS_trans_sf"/>
</dbReference>
<keyword evidence="4 6" id="KW-0472">Membrane</keyword>
<dbReference type="InterPro" id="IPR011701">
    <property type="entry name" value="MFS"/>
</dbReference>
<gene>
    <name evidence="8" type="ORF">VPNG_08900</name>
</gene>
<dbReference type="AlphaFoldDB" id="A0A423VWM5"/>
<feature type="domain" description="Major facilitator superfamily (MFS) profile" evidence="7">
    <location>
        <begin position="48"/>
        <end position="508"/>
    </location>
</feature>
<feature type="compositionally biased region" description="Basic and acidic residues" evidence="5">
    <location>
        <begin position="16"/>
        <end position="30"/>
    </location>
</feature>
<feature type="transmembrane region" description="Helical" evidence="6">
    <location>
        <begin position="484"/>
        <end position="509"/>
    </location>
</feature>
<feature type="transmembrane region" description="Helical" evidence="6">
    <location>
        <begin position="379"/>
        <end position="397"/>
    </location>
</feature>
<feature type="transmembrane region" description="Helical" evidence="6">
    <location>
        <begin position="403"/>
        <end position="430"/>
    </location>
</feature>
<feature type="transmembrane region" description="Helical" evidence="6">
    <location>
        <begin position="114"/>
        <end position="135"/>
    </location>
</feature>
<dbReference type="PANTHER" id="PTHR42718">
    <property type="entry name" value="MAJOR FACILITATOR SUPERFAMILY MULTIDRUG TRANSPORTER MFSC"/>
    <property type="match status" value="1"/>
</dbReference>
<dbReference type="GO" id="GO:0022857">
    <property type="term" value="F:transmembrane transporter activity"/>
    <property type="evidence" value="ECO:0007669"/>
    <property type="project" value="InterPro"/>
</dbReference>
<dbReference type="PANTHER" id="PTHR42718:SF1">
    <property type="entry name" value="LOW AFFINITY AMMONIUM TRANSPORTER"/>
    <property type="match status" value="1"/>
</dbReference>
<feature type="transmembrane region" description="Helical" evidence="6">
    <location>
        <begin position="442"/>
        <end position="464"/>
    </location>
</feature>
<feature type="transmembrane region" description="Helical" evidence="6">
    <location>
        <begin position="316"/>
        <end position="339"/>
    </location>
</feature>
<dbReference type="PROSITE" id="PS50850">
    <property type="entry name" value="MFS"/>
    <property type="match status" value="1"/>
</dbReference>
<dbReference type="OrthoDB" id="2428527at2759"/>
<dbReference type="GO" id="GO:0016020">
    <property type="term" value="C:membrane"/>
    <property type="evidence" value="ECO:0007669"/>
    <property type="project" value="UniProtKB-SubCell"/>
</dbReference>
<evidence type="ECO:0000256" key="3">
    <source>
        <dbReference type="ARBA" id="ARBA00022989"/>
    </source>
</evidence>
<feature type="transmembrane region" description="Helical" evidence="6">
    <location>
        <begin position="141"/>
        <end position="162"/>
    </location>
</feature>
<dbReference type="EMBL" id="LKEB01000071">
    <property type="protein sequence ID" value="ROV95502.1"/>
    <property type="molecule type" value="Genomic_DNA"/>
</dbReference>
<protein>
    <recommendedName>
        <fullName evidence="7">Major facilitator superfamily (MFS) profile domain-containing protein</fullName>
    </recommendedName>
</protein>
<dbReference type="Gene3D" id="1.20.1250.20">
    <property type="entry name" value="MFS general substrate transporter like domains"/>
    <property type="match status" value="1"/>
</dbReference>
<dbReference type="Gene3D" id="1.20.1720.10">
    <property type="entry name" value="Multidrug resistance protein D"/>
    <property type="match status" value="1"/>
</dbReference>
<dbReference type="SUPFAM" id="SSF103473">
    <property type="entry name" value="MFS general substrate transporter"/>
    <property type="match status" value="1"/>
</dbReference>
<evidence type="ECO:0000256" key="6">
    <source>
        <dbReference type="SAM" id="Phobius"/>
    </source>
</evidence>
<comment type="subcellular location">
    <subcellularLocation>
        <location evidence="1">Membrane</location>
        <topology evidence="1">Multi-pass membrane protein</topology>
    </subcellularLocation>
</comment>
<evidence type="ECO:0000256" key="4">
    <source>
        <dbReference type="ARBA" id="ARBA00023136"/>
    </source>
</evidence>
<evidence type="ECO:0000313" key="9">
    <source>
        <dbReference type="Proteomes" id="UP000285146"/>
    </source>
</evidence>
<dbReference type="InParanoid" id="A0A423VWM5"/>